<reference evidence="6" key="1">
    <citation type="submission" date="2020-05" db="UniProtKB">
        <authorList>
            <consortium name="EnsemblMetazoa"/>
        </authorList>
    </citation>
    <scope>IDENTIFICATION</scope>
    <source>
        <strain evidence="6">FUMOZ</strain>
    </source>
</reference>
<feature type="region of interest" description="Disordered" evidence="4">
    <location>
        <begin position="865"/>
        <end position="1020"/>
    </location>
</feature>
<feature type="compositionally biased region" description="Polar residues" evidence="4">
    <location>
        <begin position="1846"/>
        <end position="1863"/>
    </location>
</feature>
<accession>A0A4Y0BIH4</accession>
<feature type="region of interest" description="Disordered" evidence="4">
    <location>
        <begin position="1357"/>
        <end position="1423"/>
    </location>
</feature>
<feature type="compositionally biased region" description="Low complexity" evidence="4">
    <location>
        <begin position="408"/>
        <end position="417"/>
    </location>
</feature>
<evidence type="ECO:0000256" key="3">
    <source>
        <dbReference type="ARBA" id="ARBA00061655"/>
    </source>
</evidence>
<feature type="compositionally biased region" description="Basic and acidic residues" evidence="4">
    <location>
        <begin position="589"/>
        <end position="599"/>
    </location>
</feature>
<feature type="compositionally biased region" description="Basic and acidic residues" evidence="4">
    <location>
        <begin position="616"/>
        <end position="633"/>
    </location>
</feature>
<evidence type="ECO:0000259" key="5">
    <source>
        <dbReference type="PROSITE" id="PS50021"/>
    </source>
</evidence>
<feature type="compositionally biased region" description="Polar residues" evidence="4">
    <location>
        <begin position="1654"/>
        <end position="1666"/>
    </location>
</feature>
<feature type="compositionally biased region" description="Basic and acidic residues" evidence="4">
    <location>
        <begin position="746"/>
        <end position="756"/>
    </location>
</feature>
<feature type="region of interest" description="Disordered" evidence="4">
    <location>
        <begin position="362"/>
        <end position="418"/>
    </location>
</feature>
<feature type="compositionally biased region" description="Basic and acidic residues" evidence="4">
    <location>
        <begin position="1358"/>
        <end position="1367"/>
    </location>
</feature>
<feature type="compositionally biased region" description="Polar residues" evidence="4">
    <location>
        <begin position="491"/>
        <end position="503"/>
    </location>
</feature>
<dbReference type="VEuPathDB" id="VectorBase:AFUN020143"/>
<feature type="compositionally biased region" description="Polar residues" evidence="4">
    <location>
        <begin position="2186"/>
        <end position="2196"/>
    </location>
</feature>
<feature type="compositionally biased region" description="Polar residues" evidence="4">
    <location>
        <begin position="891"/>
        <end position="904"/>
    </location>
</feature>
<feature type="region of interest" description="Disordered" evidence="4">
    <location>
        <begin position="2174"/>
        <end position="2196"/>
    </location>
</feature>
<feature type="compositionally biased region" description="Polar residues" evidence="4">
    <location>
        <begin position="2320"/>
        <end position="2330"/>
    </location>
</feature>
<feature type="compositionally biased region" description="Polar residues" evidence="4">
    <location>
        <begin position="390"/>
        <end position="399"/>
    </location>
</feature>
<organism evidence="6">
    <name type="scientific">Anopheles funestus</name>
    <name type="common">African malaria mosquito</name>
    <dbReference type="NCBI Taxonomy" id="62324"/>
    <lineage>
        <taxon>Eukaryota</taxon>
        <taxon>Metazoa</taxon>
        <taxon>Ecdysozoa</taxon>
        <taxon>Arthropoda</taxon>
        <taxon>Hexapoda</taxon>
        <taxon>Insecta</taxon>
        <taxon>Pterygota</taxon>
        <taxon>Neoptera</taxon>
        <taxon>Endopterygota</taxon>
        <taxon>Diptera</taxon>
        <taxon>Nematocera</taxon>
        <taxon>Culicoidea</taxon>
        <taxon>Culicidae</taxon>
        <taxon>Anophelinae</taxon>
        <taxon>Anopheles</taxon>
    </lineage>
</organism>
<feature type="compositionally biased region" description="Low complexity" evidence="4">
    <location>
        <begin position="197"/>
        <end position="217"/>
    </location>
</feature>
<feature type="compositionally biased region" description="Basic and acidic residues" evidence="4">
    <location>
        <begin position="1538"/>
        <end position="1576"/>
    </location>
</feature>
<feature type="compositionally biased region" description="Low complexity" evidence="4">
    <location>
        <begin position="2390"/>
        <end position="2404"/>
    </location>
</feature>
<evidence type="ECO:0000313" key="6">
    <source>
        <dbReference type="EnsemblMetazoa" id="AFUN020143-PD"/>
    </source>
</evidence>
<feature type="compositionally biased region" description="Polar residues" evidence="4">
    <location>
        <begin position="1632"/>
        <end position="1647"/>
    </location>
</feature>
<feature type="compositionally biased region" description="Basic and acidic residues" evidence="4">
    <location>
        <begin position="806"/>
        <end position="819"/>
    </location>
</feature>
<feature type="compositionally biased region" description="Low complexity" evidence="4">
    <location>
        <begin position="2174"/>
        <end position="2185"/>
    </location>
</feature>
<feature type="compositionally biased region" description="Polar residues" evidence="4">
    <location>
        <begin position="1730"/>
        <end position="1742"/>
    </location>
</feature>
<feature type="region of interest" description="Disordered" evidence="4">
    <location>
        <begin position="98"/>
        <end position="117"/>
    </location>
</feature>
<feature type="compositionally biased region" description="Basic and acidic residues" evidence="4">
    <location>
        <begin position="1517"/>
        <end position="1526"/>
    </location>
</feature>
<feature type="compositionally biased region" description="Polar residues" evidence="4">
    <location>
        <begin position="2405"/>
        <end position="2439"/>
    </location>
</feature>
<dbReference type="PROSITE" id="PS50021">
    <property type="entry name" value="CH"/>
    <property type="match status" value="1"/>
</dbReference>
<feature type="compositionally biased region" description="Polar residues" evidence="4">
    <location>
        <begin position="917"/>
        <end position="928"/>
    </location>
</feature>
<feature type="region of interest" description="Disordered" evidence="4">
    <location>
        <begin position="1730"/>
        <end position="1757"/>
    </location>
</feature>
<feature type="domain" description="Calponin-homology (CH)" evidence="5">
    <location>
        <begin position="2513"/>
        <end position="2619"/>
    </location>
</feature>
<feature type="region of interest" description="Disordered" evidence="4">
    <location>
        <begin position="1517"/>
        <end position="1613"/>
    </location>
</feature>
<comment type="similarity">
    <text evidence="3">Belongs to the smoothelin family.</text>
</comment>
<protein>
    <submittedName>
        <fullName evidence="6">Calponin-homology (CH) domain-containing protein</fullName>
    </submittedName>
</protein>
<dbReference type="Gene3D" id="1.10.418.10">
    <property type="entry name" value="Calponin-like domain"/>
    <property type="match status" value="1"/>
</dbReference>
<feature type="compositionally biased region" description="Low complexity" evidence="4">
    <location>
        <begin position="252"/>
        <end position="271"/>
    </location>
</feature>
<feature type="compositionally biased region" description="Low complexity" evidence="4">
    <location>
        <begin position="2302"/>
        <end position="2319"/>
    </location>
</feature>
<feature type="compositionally biased region" description="Polar residues" evidence="4">
    <location>
        <begin position="963"/>
        <end position="980"/>
    </location>
</feature>
<feature type="compositionally biased region" description="Polar residues" evidence="4">
    <location>
        <begin position="436"/>
        <end position="460"/>
    </location>
</feature>
<proteinExistence type="inferred from homology"/>
<dbReference type="PANTHER" id="PTHR11915">
    <property type="entry name" value="SPECTRIN/FILAMIN RELATED CYTOSKELETAL PROTEIN"/>
    <property type="match status" value="1"/>
</dbReference>
<feature type="compositionally biased region" description="Polar residues" evidence="4">
    <location>
        <begin position="672"/>
        <end position="693"/>
    </location>
</feature>
<dbReference type="InterPro" id="IPR022189">
    <property type="entry name" value="SMTN"/>
</dbReference>
<evidence type="ECO:0000256" key="1">
    <source>
        <dbReference type="ARBA" id="ARBA00022553"/>
    </source>
</evidence>
<feature type="region of interest" description="Disordered" evidence="4">
    <location>
        <begin position="1155"/>
        <end position="1198"/>
    </location>
</feature>
<feature type="compositionally biased region" description="Basic and acidic residues" evidence="4">
    <location>
        <begin position="292"/>
        <end position="304"/>
    </location>
</feature>
<feature type="compositionally biased region" description="Basic and acidic residues" evidence="4">
    <location>
        <begin position="546"/>
        <end position="560"/>
    </location>
</feature>
<feature type="compositionally biased region" description="Polar residues" evidence="4">
    <location>
        <begin position="634"/>
        <end position="643"/>
    </location>
</feature>
<dbReference type="EnsemblMetazoa" id="AFUN020143-RD">
    <property type="protein sequence ID" value="AFUN020143-PD"/>
    <property type="gene ID" value="AFUN020143"/>
</dbReference>
<dbReference type="FunFam" id="1.10.418.10:FF:000009">
    <property type="entry name" value="smoothelin isoform X2"/>
    <property type="match status" value="1"/>
</dbReference>
<feature type="compositionally biased region" description="Basic and acidic residues" evidence="4">
    <location>
        <begin position="871"/>
        <end position="890"/>
    </location>
</feature>
<feature type="region of interest" description="Disordered" evidence="4">
    <location>
        <begin position="2390"/>
        <end position="2498"/>
    </location>
</feature>
<feature type="compositionally biased region" description="Low complexity" evidence="4">
    <location>
        <begin position="517"/>
        <end position="531"/>
    </location>
</feature>
<dbReference type="SUPFAM" id="SSF47576">
    <property type="entry name" value="Calponin-homology domain, CH-domain"/>
    <property type="match status" value="1"/>
</dbReference>
<feature type="compositionally biased region" description="Basic and acidic residues" evidence="4">
    <location>
        <begin position="1878"/>
        <end position="1897"/>
    </location>
</feature>
<sequence>MEAPFACADLSAITDEDLLRKMWQQAEDFSRKKEIRAYMYKLREQRLKDFYASNDSSPPYFLMDNASATFGLKKSTVTGSHGDSLVDQSFESFKTKEIRDSESPTRFGNMAIPSDNSGWQIRTSEEVSADGKTHTVRTSATTQGIKEIDGGRTAFAGKNLESHSEHYDGDDSNFVHSKGDQSTTVLVEDSITEGENGRSVSGSTHSTTTSVSSTRVVYQQQNGDSERPKKQLIDATDQGTGSMLEFGDDHFSSSQKRTVTSSSTSSVQRNSATTKNVDLSSANTADVQSISDAREEQTIPKELSKDPERVREAFRLAQGAGKIIEREETMVNASTKMITETKRLDDGTTVTTRTYEKITHEPTSMGEKVEEGMRTSAKLQPESVGRSGRPNESNATNEFIRQEKANQSSTSMTKTSSQRIMVEVDAAHDSFARSLRSVSPTGSVRSVRSNVTLPGRSSASPEKVQPVRTDSDTKPDYMRSTFTSERKMSGFQEQQSGPTQRSPSPRKVSETSLHGGSRSTSPTKQSSTTSTAREYEKTAESLSHVTESERQAYPEVDGIKARGSSKPPLVRSETYEERCRKILGMPNRPGDEDVKDESKSIFSTYDNTVTVQQSRSELREQRKKIEQEIKSMETKTTNSLARQTTDEQDSVLEKEHSSSRKSTVAAKDTSPSRKLSSQQTSPTRNIASTPKESSPTRKGLVEDNSPRKSSPVKDSSPSRKTVSREISPMAKETSPTRKPSTQEEDLLARKSKDVSPARKSPVKEVSPTRHPSIAKDVSPIRKSSHMEPSSTRTSPVKETSPSRKPTRNELPLKNERVESPVKLSSESTTKSKATILVEQKKEGRNISVAEITILPVMEVTENVRTKTTTTRTHEKILTKQSSDSKFDRRPTATTNSRIITNKSSSDFDVKRRAAEMATQSKTRTSATSPDKRRPASGTEKSVPVKQNHITVAKIKIESMRKPTAQTKSLQGTSEEVSSVKSGIKREQVNVSKRPVEPETDPESSKDTGISDNSEVEETVESVIEMSVTGTSCCRHTDRKDSAPVYRTTGVARTGKNYTRSSSDNHLRATNASTNRQTSSTINTTTPKSTTSDRPSSGGRKVERPVKHVATKTINLSTKAVSGVTALSTTSSNTLGSDHLDNVVIDIQLAKSSREPTPNKLIPIPVSPDTEDTGKPRYPDAVQEPDDEASGGRHNRTQRVNNIPIFEEATNEYLGCEITEVDETTSQHATRITNLDRVTEDDESLLSVTEKVNKFAQEARRLQEPSNSGVTDNRPQPARFSARPEYDDIDEHLKSDECLLSVSDKVTKFISTAEEVKKIRTSGPFVPENEDVPVKVTEGDECLLSVNEKVNRFANRIQRTSETRDHESTNTTVGRSVGRLQASVDKDQVEQQESEEEEELEENEETKQHSVSVSESVSGRFVPQKSPELVKNAMRSTARHIVEDAAAEDLVQSSGSSIANRYRTTTMNKQYEKQAPSALAPCASPITLRSTEAVKKAKEIFEKGQTVQDVRQRDILNRPSIWEDRRNKQQQPQQQNEPKSTDLKLADIGVTERKTTQTMREEGRGVEVSSNRKESITKVESVVEPDATKPVPTQGRRDSGSGVRPPTYIRDTVSAKKDMFEKRISSSKIQVEYTTQTSQEGVETSTSILPRRQSLKQQVDTSATSRPVHSVDHSKPSYMNHTVASLEHINANQRRDSLDHGVAIAHNEATTVRSTTSSAKFGVELKRLDSSNRTATTQSTTVSSKRKTSAGEAQPAISGASTPVIEEIFDLEMLERMLESVTGYEQRRRIRAQIRVVKKQKEQQTSTVSQTGKQATVTSMKTVTSTHSSTVTNTRDSNSSKRKDSSPTRSSTFSGRKQSTTVTTDAIDAGATKSQEIFETDKVSERNGKQRQQQEQDNVRNAATNVSTTTKTTTVVTDRFAGKTGALDRHPTTKDDRPIWATSNILKKASENTRTFKSSSVTSSSTAAGGTAGGRKVVSTTSSYQQVKSSTDPKTTTDCITSSYGVGPTDENGLPLFGIRALKKKAAPVPATTEDTKISGTIVTETLYAENGGPAVGKRSTTHYTNEPGTFSELVRNNERGDTGHETVGDDGFASNQKSGKMMAIRKTETIDAGGMHTEEFEVMDGLEMAARRDAKVVRKGSVKELTERFIHRESSGSLTQESTRTYPKAGLILRSSAQSQSSRASTPATDGCSMQSGSVDEFEQDQMETGVTTRQVRSFLNDTSKVVDVRDVLQRMSNADNVTEQGDSVEDQEARALLNKFLGASVLMSGVESMVSSTGSMLSETASLPSANANVSTKKVSKVSSTTSATKTVKSSGVTPSASSSKQATVDNLDDNWDEAVLKQLLESTTNYDDRRKIRARIRQVMAEKEACADIVAIVTADLQRERHLQQQTSAATASASGSSDRQSATTAAAANGLSQVQQTTTRTIANTKMESQDGSAVTTRTTVTTKTVASSAPKPMSPFAKFRQLDKQNSLSSQSPPNSPKTPTPTTPSAAMGPMFKFTDPALNRRAATVKDQLLQWCQMKTKEYENVKIENFSTSWSDGMAFCALIHHFLPDAFDFSKLTPQQRRHNFTLAFRVADEKAGIAPLLDVDDMVAMRKPDWKCVFTYVQSIYRRFKNEI</sequence>
<feature type="region of interest" description="Disordered" evidence="4">
    <location>
        <begin position="1951"/>
        <end position="1977"/>
    </location>
</feature>
<evidence type="ECO:0000256" key="4">
    <source>
        <dbReference type="SAM" id="MobiDB-lite"/>
    </source>
</evidence>
<name>A0A4Y0BIH4_ANOFN</name>
<feature type="compositionally biased region" description="Acidic residues" evidence="4">
    <location>
        <begin position="1389"/>
        <end position="1403"/>
    </location>
</feature>
<dbReference type="InterPro" id="IPR036872">
    <property type="entry name" value="CH_dom_sf"/>
</dbReference>
<feature type="region of interest" description="Disordered" evidence="4">
    <location>
        <begin position="1632"/>
        <end position="1675"/>
    </location>
</feature>
<feature type="region of interest" description="Disordered" evidence="4">
    <location>
        <begin position="191"/>
        <end position="304"/>
    </location>
</feature>
<evidence type="ECO:0000256" key="2">
    <source>
        <dbReference type="ARBA" id="ARBA00023054"/>
    </source>
</evidence>
<feature type="compositionally biased region" description="Polar residues" evidence="4">
    <location>
        <begin position="272"/>
        <end position="291"/>
    </location>
</feature>
<dbReference type="SMART" id="SM00033">
    <property type="entry name" value="CH"/>
    <property type="match status" value="1"/>
</dbReference>
<feature type="region of interest" description="Disordered" evidence="4">
    <location>
        <begin position="434"/>
        <end position="830"/>
    </location>
</feature>
<keyword evidence="1" id="KW-0597">Phosphoprotein</keyword>
<feature type="compositionally biased region" description="Polar residues" evidence="4">
    <location>
        <begin position="1055"/>
        <end position="1071"/>
    </location>
</feature>
<dbReference type="VEuPathDB" id="VectorBase:AFUN2_001260"/>
<dbReference type="Pfam" id="PF12510">
    <property type="entry name" value="Smoothelin"/>
    <property type="match status" value="2"/>
</dbReference>
<feature type="compositionally biased region" description="Basic and acidic residues" evidence="4">
    <location>
        <begin position="905"/>
        <end position="914"/>
    </location>
</feature>
<feature type="region of interest" description="Disordered" evidence="4">
    <location>
        <begin position="2302"/>
        <end position="2330"/>
    </location>
</feature>
<feature type="compositionally biased region" description="Pro residues" evidence="4">
    <location>
        <begin position="2482"/>
        <end position="2491"/>
    </location>
</feature>
<feature type="compositionally biased region" description="Low complexity" evidence="4">
    <location>
        <begin position="1815"/>
        <end position="1836"/>
    </location>
</feature>
<keyword evidence="2" id="KW-0175">Coiled coil</keyword>
<dbReference type="CDD" id="cd21200">
    <property type="entry name" value="CH_SMTN-like"/>
    <property type="match status" value="1"/>
</dbReference>
<feature type="compositionally biased region" description="Low complexity" evidence="4">
    <location>
        <begin position="1957"/>
        <end position="1968"/>
    </location>
</feature>
<feature type="compositionally biased region" description="Polar residues" evidence="4">
    <location>
        <begin position="1802"/>
        <end position="1814"/>
    </location>
</feature>
<feature type="compositionally biased region" description="Polar residues" evidence="4">
    <location>
        <begin position="786"/>
        <end position="803"/>
    </location>
</feature>
<feature type="compositionally biased region" description="Low complexity" evidence="4">
    <location>
        <begin position="2440"/>
        <end position="2457"/>
    </location>
</feature>
<dbReference type="Pfam" id="PF00307">
    <property type="entry name" value="CH"/>
    <property type="match status" value="1"/>
</dbReference>
<feature type="region of interest" description="Disordered" evidence="4">
    <location>
        <begin position="1795"/>
        <end position="1909"/>
    </location>
</feature>
<feature type="compositionally biased region" description="Polar residues" evidence="4">
    <location>
        <begin position="600"/>
        <end position="615"/>
    </location>
</feature>
<dbReference type="STRING" id="62324.A0A4Y0BIH4"/>
<feature type="region of interest" description="Disordered" evidence="4">
    <location>
        <begin position="1043"/>
        <end position="1106"/>
    </location>
</feature>
<dbReference type="InterPro" id="IPR001715">
    <property type="entry name" value="CH_dom"/>
</dbReference>
<feature type="compositionally biased region" description="Low complexity" evidence="4">
    <location>
        <begin position="1072"/>
        <end position="1096"/>
    </location>
</feature>